<feature type="chain" id="PRO_5015852487" description="MARVEL domain-containing protein" evidence="3">
    <location>
        <begin position="27"/>
        <end position="228"/>
    </location>
</feature>
<proteinExistence type="predicted"/>
<keyword evidence="3" id="KW-0732">Signal</keyword>
<evidence type="ECO:0000313" key="4">
    <source>
        <dbReference type="EMBL" id="GBF95239.1"/>
    </source>
</evidence>
<accession>A0A2V0P6N6</accession>
<feature type="signal peptide" evidence="3">
    <location>
        <begin position="1"/>
        <end position="26"/>
    </location>
</feature>
<dbReference type="Proteomes" id="UP000247498">
    <property type="component" value="Unassembled WGS sequence"/>
</dbReference>
<dbReference type="EMBL" id="BDRX01000061">
    <property type="protein sequence ID" value="GBF95239.1"/>
    <property type="molecule type" value="Genomic_DNA"/>
</dbReference>
<feature type="transmembrane region" description="Helical" evidence="2">
    <location>
        <begin position="46"/>
        <end position="68"/>
    </location>
</feature>
<feature type="transmembrane region" description="Helical" evidence="2">
    <location>
        <begin position="80"/>
        <end position="101"/>
    </location>
</feature>
<protein>
    <recommendedName>
        <fullName evidence="6">MARVEL domain-containing protein</fullName>
    </recommendedName>
</protein>
<evidence type="ECO:0008006" key="6">
    <source>
        <dbReference type="Google" id="ProtNLM"/>
    </source>
</evidence>
<keyword evidence="2" id="KW-0812">Transmembrane</keyword>
<evidence type="ECO:0000313" key="5">
    <source>
        <dbReference type="Proteomes" id="UP000247498"/>
    </source>
</evidence>
<gene>
    <name evidence="4" type="ORF">Rsub_07954</name>
</gene>
<organism evidence="4 5">
    <name type="scientific">Raphidocelis subcapitata</name>
    <dbReference type="NCBI Taxonomy" id="307507"/>
    <lineage>
        <taxon>Eukaryota</taxon>
        <taxon>Viridiplantae</taxon>
        <taxon>Chlorophyta</taxon>
        <taxon>core chlorophytes</taxon>
        <taxon>Chlorophyceae</taxon>
        <taxon>CS clade</taxon>
        <taxon>Sphaeropleales</taxon>
        <taxon>Selenastraceae</taxon>
        <taxon>Raphidocelis</taxon>
    </lineage>
</organism>
<comment type="caution">
    <text evidence="4">The sequence shown here is derived from an EMBL/GenBank/DDBJ whole genome shotgun (WGS) entry which is preliminary data.</text>
</comment>
<feature type="transmembrane region" description="Helical" evidence="2">
    <location>
        <begin position="113"/>
        <end position="137"/>
    </location>
</feature>
<keyword evidence="5" id="KW-1185">Reference proteome</keyword>
<feature type="region of interest" description="Disordered" evidence="1">
    <location>
        <begin position="166"/>
        <end position="209"/>
    </location>
</feature>
<keyword evidence="2" id="KW-0472">Membrane</keyword>
<dbReference type="AlphaFoldDB" id="A0A2V0P6N6"/>
<evidence type="ECO:0000256" key="3">
    <source>
        <dbReference type="SAM" id="SignalP"/>
    </source>
</evidence>
<reference evidence="4 5" key="1">
    <citation type="journal article" date="2018" name="Sci. Rep.">
        <title>Raphidocelis subcapitata (=Pseudokirchneriella subcapitata) provides an insight into genome evolution and environmental adaptations in the Sphaeropleales.</title>
        <authorList>
            <person name="Suzuki S."/>
            <person name="Yamaguchi H."/>
            <person name="Nakajima N."/>
            <person name="Kawachi M."/>
        </authorList>
    </citation>
    <scope>NUCLEOTIDE SEQUENCE [LARGE SCALE GENOMIC DNA]</scope>
    <source>
        <strain evidence="4 5">NIES-35</strain>
    </source>
</reference>
<keyword evidence="2" id="KW-1133">Transmembrane helix</keyword>
<name>A0A2V0P6N6_9CHLO</name>
<evidence type="ECO:0000256" key="1">
    <source>
        <dbReference type="SAM" id="MobiDB-lite"/>
    </source>
</evidence>
<sequence length="228" mass="23492">MLRAVHGVLLLGQLAVAGSVIGVVAARSHETSCFLGRTHGGASLCGAAYSVSAVSALATAMLGLLLCLAPSSPVCGLRHLPESLIALATTIMWGAAGIVFRHQPPLYPDVHSLVVNLCWAAAVLCCATFAVGAGVAVTDACSGTSTGSTNASDRAEFDLSASKLPVYQKPPPAVRAPERPRRPPPLPPMHLPVSYSPESRWQPPTGAVAPPADPRSLNAYWGTTVLAM</sequence>
<dbReference type="InParanoid" id="A0A2V0P6N6"/>
<evidence type="ECO:0000256" key="2">
    <source>
        <dbReference type="SAM" id="Phobius"/>
    </source>
</evidence>